<dbReference type="GO" id="GO:0005658">
    <property type="term" value="C:alpha DNA polymerase:primase complex"/>
    <property type="evidence" value="ECO:0007669"/>
    <property type="project" value="UniProtKB-ARBA"/>
</dbReference>
<dbReference type="Pfam" id="PF26466">
    <property type="entry name" value="DNA_primase_lrg_N"/>
    <property type="match status" value="1"/>
</dbReference>
<keyword evidence="3" id="KW-0004">4Fe-4S</keyword>
<proteinExistence type="inferred from homology"/>
<comment type="caution">
    <text evidence="11">The sequence shown here is derived from an EMBL/GenBank/DDBJ whole genome shotgun (WGS) entry which is preliminary data.</text>
</comment>
<dbReference type="PANTHER" id="PTHR10537">
    <property type="entry name" value="DNA PRIMASE LARGE SUBUNIT"/>
    <property type="match status" value="1"/>
</dbReference>
<keyword evidence="5" id="KW-0235">DNA replication</keyword>
<comment type="cofactor">
    <cofactor evidence="1">
        <name>[4Fe-4S] cluster</name>
        <dbReference type="ChEBI" id="CHEBI:49883"/>
    </cofactor>
</comment>
<dbReference type="GO" id="GO:0051539">
    <property type="term" value="F:4 iron, 4 sulfur cluster binding"/>
    <property type="evidence" value="ECO:0007669"/>
    <property type="project" value="UniProtKB-KW"/>
</dbReference>
<keyword evidence="8" id="KW-0411">Iron-sulfur</keyword>
<keyword evidence="9" id="KW-0238">DNA-binding</keyword>
<evidence type="ECO:0000256" key="1">
    <source>
        <dbReference type="ARBA" id="ARBA00001966"/>
    </source>
</evidence>
<dbReference type="InterPro" id="IPR058560">
    <property type="entry name" value="DNA_primase_C"/>
</dbReference>
<dbReference type="Proteomes" id="UP001211065">
    <property type="component" value="Unassembled WGS sequence"/>
</dbReference>
<name>A0AAD5TYE4_9FUNG</name>
<feature type="domain" description="DNA primase large subunit C-terminal" evidence="10">
    <location>
        <begin position="308"/>
        <end position="486"/>
    </location>
</feature>
<dbReference type="Gene3D" id="1.20.930.80">
    <property type="match status" value="1"/>
</dbReference>
<keyword evidence="12" id="KW-1185">Reference proteome</keyword>
<dbReference type="Pfam" id="PF04104">
    <property type="entry name" value="DNA_primase_lrg"/>
    <property type="match status" value="1"/>
</dbReference>
<comment type="similarity">
    <text evidence="2">Belongs to the eukaryotic-type primase large subunit family.</text>
</comment>
<evidence type="ECO:0000256" key="4">
    <source>
        <dbReference type="ARBA" id="ARBA00022515"/>
    </source>
</evidence>
<accession>A0AAD5TYE4</accession>
<dbReference type="GO" id="GO:0003677">
    <property type="term" value="F:DNA binding"/>
    <property type="evidence" value="ECO:0007669"/>
    <property type="project" value="UniProtKB-KW"/>
</dbReference>
<evidence type="ECO:0000256" key="5">
    <source>
        <dbReference type="ARBA" id="ARBA00022705"/>
    </source>
</evidence>
<sequence length="534" mass="61714">MTVEQQSVKIINDPRVVGYPNRVNLYTFPPPYQLNIEEFETFALDRLTILKAIETAMVRNTLKSKDNKGYNAHVLKTIKEHLPLGRNSLISKNESSIKRKEMKKIFFEERKKDHISHFILRLAFCQTEDLRNWFIKFETELFKIRLTEESPEDQEKLMKLADFGGEVINLATYNVSNPNEAVSHKNLQNVIKIYYQSDIKDSNEMNQIFYKVPFEKVIENVRQRNLIVHNGFVYVPTNLTNLLLINLFKEKLTLELTLLLKNLPMLDDSNFLVSPILISLSKQHLSSSKVLNFNNDSNTFSHGDIDGLAQKHFSPCMKNIHDKLRHNSHLRHFGRLQYGIGLPYEESLTFWRKAFKNMSDDQFQKGGHPYNIRHSYGLEGKRQNYSPYSCLKIITSNSPGSGDHHGCPFKHFSSENLRPLITEMVCSSSSYSSSSNQVQGNVSEVMNLAKAGHFQVACTRLFEFTHQKNGVLSETIDTIEHPNQYFELSFRGLENKKTDKIVNSSDENNVNQNDMSNIEKEILEMRNSEEMDVA</sequence>
<keyword evidence="6" id="KW-0479">Metal-binding</keyword>
<evidence type="ECO:0000256" key="6">
    <source>
        <dbReference type="ARBA" id="ARBA00022723"/>
    </source>
</evidence>
<dbReference type="InterPro" id="IPR016558">
    <property type="entry name" value="DNA_primase_lsu_euk"/>
</dbReference>
<dbReference type="AlphaFoldDB" id="A0AAD5TYE4"/>
<evidence type="ECO:0000256" key="7">
    <source>
        <dbReference type="ARBA" id="ARBA00023004"/>
    </source>
</evidence>
<dbReference type="GO" id="GO:0046872">
    <property type="term" value="F:metal ion binding"/>
    <property type="evidence" value="ECO:0007669"/>
    <property type="project" value="UniProtKB-KW"/>
</dbReference>
<keyword evidence="7" id="KW-0408">Iron</keyword>
<gene>
    <name evidence="11" type="ORF">HK099_007632</name>
</gene>
<keyword evidence="4" id="KW-0639">Primosome</keyword>
<evidence type="ECO:0000256" key="3">
    <source>
        <dbReference type="ARBA" id="ARBA00022485"/>
    </source>
</evidence>
<evidence type="ECO:0000313" key="11">
    <source>
        <dbReference type="EMBL" id="KAJ3212908.1"/>
    </source>
</evidence>
<organism evidence="11 12">
    <name type="scientific">Clydaea vesicula</name>
    <dbReference type="NCBI Taxonomy" id="447962"/>
    <lineage>
        <taxon>Eukaryota</taxon>
        <taxon>Fungi</taxon>
        <taxon>Fungi incertae sedis</taxon>
        <taxon>Chytridiomycota</taxon>
        <taxon>Chytridiomycota incertae sedis</taxon>
        <taxon>Chytridiomycetes</taxon>
        <taxon>Lobulomycetales</taxon>
        <taxon>Lobulomycetaceae</taxon>
        <taxon>Clydaea</taxon>
    </lineage>
</organism>
<evidence type="ECO:0000256" key="9">
    <source>
        <dbReference type="ARBA" id="ARBA00023125"/>
    </source>
</evidence>
<dbReference type="PANTHER" id="PTHR10537:SF3">
    <property type="entry name" value="DNA PRIMASE LARGE SUBUNIT"/>
    <property type="match status" value="1"/>
</dbReference>
<reference evidence="11" key="1">
    <citation type="submission" date="2020-05" db="EMBL/GenBank/DDBJ databases">
        <title>Phylogenomic resolution of chytrid fungi.</title>
        <authorList>
            <person name="Stajich J.E."/>
            <person name="Amses K."/>
            <person name="Simmons R."/>
            <person name="Seto K."/>
            <person name="Myers J."/>
            <person name="Bonds A."/>
            <person name="Quandt C.A."/>
            <person name="Barry K."/>
            <person name="Liu P."/>
            <person name="Grigoriev I."/>
            <person name="Longcore J.E."/>
            <person name="James T.Y."/>
        </authorList>
    </citation>
    <scope>NUCLEOTIDE SEQUENCE</scope>
    <source>
        <strain evidence="11">JEL0476</strain>
    </source>
</reference>
<evidence type="ECO:0000256" key="8">
    <source>
        <dbReference type="ARBA" id="ARBA00023014"/>
    </source>
</evidence>
<evidence type="ECO:0000313" key="12">
    <source>
        <dbReference type="Proteomes" id="UP001211065"/>
    </source>
</evidence>
<dbReference type="GO" id="GO:0006269">
    <property type="term" value="P:DNA replication, synthesis of primer"/>
    <property type="evidence" value="ECO:0007669"/>
    <property type="project" value="UniProtKB-KW"/>
</dbReference>
<dbReference type="GO" id="GO:0006270">
    <property type="term" value="P:DNA replication initiation"/>
    <property type="evidence" value="ECO:0007669"/>
    <property type="project" value="TreeGrafter"/>
</dbReference>
<evidence type="ECO:0000256" key="2">
    <source>
        <dbReference type="ARBA" id="ARBA00010564"/>
    </source>
</evidence>
<protein>
    <recommendedName>
        <fullName evidence="10">DNA primase large subunit C-terminal domain-containing protein</fullName>
    </recommendedName>
</protein>
<dbReference type="EMBL" id="JADGJW010000759">
    <property type="protein sequence ID" value="KAJ3212908.1"/>
    <property type="molecule type" value="Genomic_DNA"/>
</dbReference>
<dbReference type="InterPro" id="IPR007238">
    <property type="entry name" value="DNA_primase_lsu_euk/arc"/>
</dbReference>
<dbReference type="CDD" id="cd07322">
    <property type="entry name" value="PriL_PriS_Eukaryotic"/>
    <property type="match status" value="1"/>
</dbReference>
<evidence type="ECO:0000259" key="10">
    <source>
        <dbReference type="Pfam" id="PF04104"/>
    </source>
</evidence>